<dbReference type="GO" id="GO:0004222">
    <property type="term" value="F:metalloendopeptidase activity"/>
    <property type="evidence" value="ECO:0007669"/>
    <property type="project" value="TreeGrafter"/>
</dbReference>
<dbReference type="SUPFAM" id="SSF51261">
    <property type="entry name" value="Duplicated hybrid motif"/>
    <property type="match status" value="1"/>
</dbReference>
<keyword evidence="2" id="KW-1133">Transmembrane helix</keyword>
<dbReference type="RefSeq" id="WP_184534273.1">
    <property type="nucleotide sequence ID" value="NZ_JACHJW010000001.1"/>
</dbReference>
<sequence>MRQRLSSEPDRYRGRRRVPTPPRSRYAAVVTSAFVGAGIVALGAGAMPDAKTVNPNTLAAQLESETQINADAAARAADADRASRDNPRSSVDASTTDESGNVWLLPLRGYQFTTPYGMHWGKLHTGIDLAAPEGTPYQAIHAGTVTKAGWFGGYGHAVIIKHADGSEAIYGHSSKLMVKEGQQVKAGDQLGLVGSTGHTYGPQLHLEVHVNGEPKDPIPWLQERGVDIKLEMQPSFADVTSS</sequence>
<protein>
    <submittedName>
        <fullName evidence="4">Murein DD-endopeptidase MepM/ murein hydrolase activator NlpD</fullName>
    </submittedName>
</protein>
<keyword evidence="4" id="KW-0378">Hydrolase</keyword>
<accession>A0A7W7WNE9</accession>
<feature type="compositionally biased region" description="Basic and acidic residues" evidence="1">
    <location>
        <begin position="77"/>
        <end position="87"/>
    </location>
</feature>
<feature type="transmembrane region" description="Helical" evidence="2">
    <location>
        <begin position="26"/>
        <end position="47"/>
    </location>
</feature>
<name>A0A7W7WNE9_9ACTN</name>
<keyword evidence="2" id="KW-0472">Membrane</keyword>
<proteinExistence type="predicted"/>
<comment type="caution">
    <text evidence="4">The sequence shown here is derived from an EMBL/GenBank/DDBJ whole genome shotgun (WGS) entry which is preliminary data.</text>
</comment>
<dbReference type="InterPro" id="IPR011055">
    <property type="entry name" value="Dup_hybrid_motif"/>
</dbReference>
<feature type="compositionally biased region" description="Polar residues" evidence="1">
    <location>
        <begin position="88"/>
        <end position="97"/>
    </location>
</feature>
<evidence type="ECO:0000313" key="5">
    <source>
        <dbReference type="Proteomes" id="UP000578819"/>
    </source>
</evidence>
<dbReference type="AlphaFoldDB" id="A0A7W7WNE9"/>
<dbReference type="Gene3D" id="2.70.70.10">
    <property type="entry name" value="Glucose Permease (Domain IIA)"/>
    <property type="match status" value="1"/>
</dbReference>
<dbReference type="InterPro" id="IPR016047">
    <property type="entry name" value="M23ase_b-sheet_dom"/>
</dbReference>
<feature type="region of interest" description="Disordered" evidence="1">
    <location>
        <begin position="71"/>
        <end position="97"/>
    </location>
</feature>
<dbReference type="Proteomes" id="UP000578819">
    <property type="component" value="Unassembled WGS sequence"/>
</dbReference>
<keyword evidence="5" id="KW-1185">Reference proteome</keyword>
<evidence type="ECO:0000313" key="4">
    <source>
        <dbReference type="EMBL" id="MBB4958126.1"/>
    </source>
</evidence>
<reference evidence="4 5" key="1">
    <citation type="submission" date="2020-08" db="EMBL/GenBank/DDBJ databases">
        <title>Sequencing the genomes of 1000 actinobacteria strains.</title>
        <authorList>
            <person name="Klenk H.-P."/>
        </authorList>
    </citation>
    <scope>NUCLEOTIDE SEQUENCE [LARGE SCALE GENOMIC DNA]</scope>
    <source>
        <strain evidence="4 5">DSM 45886</strain>
    </source>
</reference>
<dbReference type="InterPro" id="IPR050570">
    <property type="entry name" value="Cell_wall_metabolism_enzyme"/>
</dbReference>
<feature type="domain" description="M23ase beta-sheet core" evidence="3">
    <location>
        <begin position="123"/>
        <end position="217"/>
    </location>
</feature>
<evidence type="ECO:0000256" key="1">
    <source>
        <dbReference type="SAM" id="MobiDB-lite"/>
    </source>
</evidence>
<dbReference type="CDD" id="cd12797">
    <property type="entry name" value="M23_peptidase"/>
    <property type="match status" value="1"/>
</dbReference>
<feature type="compositionally biased region" description="Basic and acidic residues" evidence="1">
    <location>
        <begin position="1"/>
        <end position="12"/>
    </location>
</feature>
<gene>
    <name evidence="4" type="ORF">FHR38_001859</name>
</gene>
<dbReference type="Pfam" id="PF01551">
    <property type="entry name" value="Peptidase_M23"/>
    <property type="match status" value="1"/>
</dbReference>
<evidence type="ECO:0000256" key="2">
    <source>
        <dbReference type="SAM" id="Phobius"/>
    </source>
</evidence>
<dbReference type="PANTHER" id="PTHR21666">
    <property type="entry name" value="PEPTIDASE-RELATED"/>
    <property type="match status" value="1"/>
</dbReference>
<organism evidence="4 5">
    <name type="scientific">Micromonospora polyrhachis</name>
    <dbReference type="NCBI Taxonomy" id="1282883"/>
    <lineage>
        <taxon>Bacteria</taxon>
        <taxon>Bacillati</taxon>
        <taxon>Actinomycetota</taxon>
        <taxon>Actinomycetes</taxon>
        <taxon>Micromonosporales</taxon>
        <taxon>Micromonosporaceae</taxon>
        <taxon>Micromonospora</taxon>
    </lineage>
</organism>
<dbReference type="EMBL" id="JACHJW010000001">
    <property type="protein sequence ID" value="MBB4958126.1"/>
    <property type="molecule type" value="Genomic_DNA"/>
</dbReference>
<keyword evidence="2" id="KW-0812">Transmembrane</keyword>
<feature type="region of interest" description="Disordered" evidence="1">
    <location>
        <begin position="1"/>
        <end position="24"/>
    </location>
</feature>
<evidence type="ECO:0000259" key="3">
    <source>
        <dbReference type="Pfam" id="PF01551"/>
    </source>
</evidence>
<dbReference type="PANTHER" id="PTHR21666:SF270">
    <property type="entry name" value="MUREIN HYDROLASE ACTIVATOR ENVC"/>
    <property type="match status" value="1"/>
</dbReference>